<protein>
    <recommendedName>
        <fullName evidence="4">SWIM-type domain-containing protein</fullName>
    </recommendedName>
</protein>
<sequence>MEASKKVVVIGVNENDYTTCEYDDHEIVNLLTMSCSCRVLDVDKLPCPYAIMTLSKRYPDTFGDSVYNHFSAYYSPDAYYKAYKGDIIQIPHESKWMITLYMQGAEVPPPKYASKPGRKGNKHKKSCLEGARSSTKKPTKRRNKCSLCKQPGHKKTTYNMIFYKIRDKLSSEFVVGLLPF</sequence>
<dbReference type="EMBL" id="JAVYJV010000007">
    <property type="protein sequence ID" value="KAK4366517.1"/>
    <property type="molecule type" value="Genomic_DNA"/>
</dbReference>
<accession>A0AAE1VF06</accession>
<feature type="compositionally biased region" description="Basic residues" evidence="1">
    <location>
        <begin position="134"/>
        <end position="144"/>
    </location>
</feature>
<dbReference type="Proteomes" id="UP001291623">
    <property type="component" value="Unassembled WGS sequence"/>
</dbReference>
<feature type="region of interest" description="Disordered" evidence="1">
    <location>
        <begin position="109"/>
        <end position="146"/>
    </location>
</feature>
<evidence type="ECO:0000313" key="2">
    <source>
        <dbReference type="EMBL" id="KAK4366517.1"/>
    </source>
</evidence>
<proteinExistence type="predicted"/>
<feature type="compositionally biased region" description="Basic residues" evidence="1">
    <location>
        <begin position="116"/>
        <end position="125"/>
    </location>
</feature>
<reference evidence="2" key="1">
    <citation type="submission" date="2023-12" db="EMBL/GenBank/DDBJ databases">
        <title>Genome assembly of Anisodus tanguticus.</title>
        <authorList>
            <person name="Wang Y.-J."/>
        </authorList>
    </citation>
    <scope>NUCLEOTIDE SEQUENCE</scope>
    <source>
        <strain evidence="2">KB-2021</strain>
        <tissue evidence="2">Leaf</tissue>
    </source>
</reference>
<keyword evidence="3" id="KW-1185">Reference proteome</keyword>
<comment type="caution">
    <text evidence="2">The sequence shown here is derived from an EMBL/GenBank/DDBJ whole genome shotgun (WGS) entry which is preliminary data.</text>
</comment>
<evidence type="ECO:0000313" key="3">
    <source>
        <dbReference type="Proteomes" id="UP001291623"/>
    </source>
</evidence>
<evidence type="ECO:0008006" key="4">
    <source>
        <dbReference type="Google" id="ProtNLM"/>
    </source>
</evidence>
<name>A0AAE1VF06_9SOLA</name>
<gene>
    <name evidence="2" type="ORF">RND71_014397</name>
</gene>
<evidence type="ECO:0000256" key="1">
    <source>
        <dbReference type="SAM" id="MobiDB-lite"/>
    </source>
</evidence>
<dbReference type="AlphaFoldDB" id="A0AAE1VF06"/>
<organism evidence="2 3">
    <name type="scientific">Anisodus tanguticus</name>
    <dbReference type="NCBI Taxonomy" id="243964"/>
    <lineage>
        <taxon>Eukaryota</taxon>
        <taxon>Viridiplantae</taxon>
        <taxon>Streptophyta</taxon>
        <taxon>Embryophyta</taxon>
        <taxon>Tracheophyta</taxon>
        <taxon>Spermatophyta</taxon>
        <taxon>Magnoliopsida</taxon>
        <taxon>eudicotyledons</taxon>
        <taxon>Gunneridae</taxon>
        <taxon>Pentapetalae</taxon>
        <taxon>asterids</taxon>
        <taxon>lamiids</taxon>
        <taxon>Solanales</taxon>
        <taxon>Solanaceae</taxon>
        <taxon>Solanoideae</taxon>
        <taxon>Hyoscyameae</taxon>
        <taxon>Anisodus</taxon>
    </lineage>
</organism>